<dbReference type="RefSeq" id="WP_264399556.1">
    <property type="nucleotide sequence ID" value="NZ_JBAMYB010000024.1"/>
</dbReference>
<comment type="caution">
    <text evidence="1">The sequence shown here is derived from an EMBL/GenBank/DDBJ whole genome shotgun (WGS) entry which is preliminary data.</text>
</comment>
<proteinExistence type="predicted"/>
<gene>
    <name evidence="1" type="ORF">V8Q02_31785</name>
</gene>
<dbReference type="PIRSF" id="PIRSF034585">
    <property type="entry name" value="SrfB"/>
    <property type="match status" value="1"/>
</dbReference>
<sequence length="1032" mass="116809">MTIFAETVLVPFSGIQFVTHAFDLNRLSGFKPRFIERPFPDEQTEDGVPWKLLQGWNETDSSQDPPNIERAGDDAYDISKTAALDPFIGKWVPVPYLRRRPGRGQNGEIDYDKGPTNWVRVLIRRDETPHDDDGMWYKAVFAFDTNLAGDLDEADDAERLYTAPRIMDAANPCEFCFVASMNRIGWFLSDPREMPGRTEKEDVQAWVADWLEELFDEFLKLKTKGRTPEKSHQLEHAARWIALLHLLQSTIEPGNVRFVDTVSEGRSLRPVDVDLILDVGNSRTCGMLIENYPNEDSIELNNSLILRLRDLEYPANTYDEPFESHVALSQAWFGKDNFSRSSTRERAFFWPTMVRVGPEASRLKSRRSGSESIVGMSSPKRYLWDVAAVNQPWRFPQSDYTADGELPPIGRLARRYLNPNGDVLSQVRKDKDLFAALYPKSRSADYTRPSQHLTYSRSSFYALMLTEVIFQAMVMINDPAVRSERRQSEAPRRLRRIVLTLPSALPIREQQIMKSRAESAIAFIWDIMQWSENPPPGLTRPSVLVSWDEASCVQLVWLYGEISRRFGGRIREFFELVGKPRKRFKTDEPPAETAALEPSLRVASLDIGGGTTDLMITTYFQDEDRAIVPVQTFREGVRIAGDDITRAVIERCIIPALERALLEHGLSNARVMLRDLFNGDRANMAEQQKHNRRQFVLRVLVPAALGLMSRYEETSLDRYESVGAASLGQLIRHAEAVSETVLRYVQSAVEASGLGPLDLMAIPVPLDFRLLANAIAETMDVVLDPMSEALAHFDCDYVLLSGRPTKLAAISEGLTDRLFVGPDRLLPMARYQAGNWYPFRSKDNTTIGDPKSCAVVGGVLCTLAERSIVNFLVYTHLLQAHSTTRYLGELERDGKLLDNKVLFSLDKVGVGGAATSDEVLSVYTESLIGYRQLPYERWITSPLYHLKLDDSRPPPPIRITLSRDQISELEDDESPDERARRLLVHEGSKEDIRIAEAIDDNGADVQRSVTISFRTFPLSAGEYWLDSGILMI</sequence>
<keyword evidence="2" id="KW-1185">Reference proteome</keyword>
<organism evidence="1 2">
    <name type="scientific">Rhizobium aouanii</name>
    <dbReference type="NCBI Taxonomy" id="3118145"/>
    <lineage>
        <taxon>Bacteria</taxon>
        <taxon>Pseudomonadati</taxon>
        <taxon>Pseudomonadota</taxon>
        <taxon>Alphaproteobacteria</taxon>
        <taxon>Hyphomicrobiales</taxon>
        <taxon>Rhizobiaceae</taxon>
        <taxon>Rhizobium/Agrobacterium group</taxon>
        <taxon>Rhizobium</taxon>
    </lineage>
</organism>
<evidence type="ECO:0000313" key="2">
    <source>
        <dbReference type="Proteomes" id="UP001531129"/>
    </source>
</evidence>
<dbReference type="Pfam" id="PF07520">
    <property type="entry name" value="SrfB"/>
    <property type="match status" value="1"/>
</dbReference>
<dbReference type="Proteomes" id="UP001531129">
    <property type="component" value="Unassembled WGS sequence"/>
</dbReference>
<dbReference type="InterPro" id="IPR043129">
    <property type="entry name" value="ATPase_NBD"/>
</dbReference>
<reference evidence="1 2" key="1">
    <citation type="submission" date="2024-01" db="EMBL/GenBank/DDBJ databases">
        <title>Draft genome sequences of three bacterial strains isolated from Acacia saligna represent a potential new species within the genus Rhizobium.</title>
        <authorList>
            <person name="Tambong J.T."/>
            <person name="Mnasri B."/>
        </authorList>
    </citation>
    <scope>NUCLEOTIDE SEQUENCE [LARGE SCALE GENOMIC DNA]</scope>
    <source>
        <strain evidence="1 2">1AS12I</strain>
    </source>
</reference>
<dbReference type="EMBL" id="JBAMYC010000026">
    <property type="protein sequence ID" value="MEI1252545.1"/>
    <property type="molecule type" value="Genomic_DNA"/>
</dbReference>
<name>A0ABU8CUM0_9HYPH</name>
<accession>A0ABU8CUM0</accession>
<protein>
    <submittedName>
        <fullName evidence="1">Virulence factor SrfB</fullName>
    </submittedName>
</protein>
<dbReference type="InterPro" id="IPR009216">
    <property type="entry name" value="Virulence_factor_SrfB"/>
</dbReference>
<evidence type="ECO:0000313" key="1">
    <source>
        <dbReference type="EMBL" id="MEI1252545.1"/>
    </source>
</evidence>
<dbReference type="SUPFAM" id="SSF53067">
    <property type="entry name" value="Actin-like ATPase domain"/>
    <property type="match status" value="1"/>
</dbReference>